<keyword evidence="2" id="KW-1185">Reference proteome</keyword>
<gene>
    <name evidence="1" type="ORF">CONLIGDRAFT_424818</name>
</gene>
<sequence>MTILWPWPEVSLSKSSLNPPFIDLLTVCLELATRRRGRLQCRGKWNRQACGWRAGKAARVVDPCLCKTTARVAGSGGLGQQLLDAASLKNSPMGLESVSWVQSTSLLRHVCMQRLYRRHHKTLRRPSQIHPVHDRPSTHITTDHRAKCCGRRCVTRTDVEDSRNAEMSLSLGSNIVYIHIKKSLLIRVALRC</sequence>
<dbReference type="AlphaFoldDB" id="A0A1J7JC52"/>
<dbReference type="InParanoid" id="A0A1J7JC52"/>
<organism evidence="1 2">
    <name type="scientific">Coniochaeta ligniaria NRRL 30616</name>
    <dbReference type="NCBI Taxonomy" id="1408157"/>
    <lineage>
        <taxon>Eukaryota</taxon>
        <taxon>Fungi</taxon>
        <taxon>Dikarya</taxon>
        <taxon>Ascomycota</taxon>
        <taxon>Pezizomycotina</taxon>
        <taxon>Sordariomycetes</taxon>
        <taxon>Sordariomycetidae</taxon>
        <taxon>Coniochaetales</taxon>
        <taxon>Coniochaetaceae</taxon>
        <taxon>Coniochaeta</taxon>
    </lineage>
</organism>
<reference evidence="1 2" key="1">
    <citation type="submission" date="2016-10" db="EMBL/GenBank/DDBJ databases">
        <title>Draft genome sequence of Coniochaeta ligniaria NRRL30616, a lignocellulolytic fungus for bioabatement of inhibitors in plant biomass hydrolysates.</title>
        <authorList>
            <consortium name="DOE Joint Genome Institute"/>
            <person name="Jimenez D.J."/>
            <person name="Hector R.E."/>
            <person name="Riley R."/>
            <person name="Sun H."/>
            <person name="Grigoriev I.V."/>
            <person name="Van Elsas J.D."/>
            <person name="Nichols N.N."/>
        </authorList>
    </citation>
    <scope>NUCLEOTIDE SEQUENCE [LARGE SCALE GENOMIC DNA]</scope>
    <source>
        <strain evidence="1 2">NRRL 30616</strain>
    </source>
</reference>
<protein>
    <submittedName>
        <fullName evidence="1">Uncharacterized protein</fullName>
    </submittedName>
</protein>
<evidence type="ECO:0000313" key="2">
    <source>
        <dbReference type="Proteomes" id="UP000182658"/>
    </source>
</evidence>
<dbReference type="Proteomes" id="UP000182658">
    <property type="component" value="Unassembled WGS sequence"/>
</dbReference>
<dbReference type="EMBL" id="KV875099">
    <property type="protein sequence ID" value="OIW27336.1"/>
    <property type="molecule type" value="Genomic_DNA"/>
</dbReference>
<name>A0A1J7JC52_9PEZI</name>
<evidence type="ECO:0000313" key="1">
    <source>
        <dbReference type="EMBL" id="OIW27336.1"/>
    </source>
</evidence>
<accession>A0A1J7JC52</accession>
<proteinExistence type="predicted"/>